<reference evidence="7 8" key="1">
    <citation type="submission" date="2017-04" db="EMBL/GenBank/DDBJ databases">
        <title>Unexpected and diverse lifestyles within the genus Limnohabitans.</title>
        <authorList>
            <person name="Kasalicky V."/>
            <person name="Mehrshad M."/>
            <person name="Andrei S.-A."/>
            <person name="Salcher M."/>
            <person name="Kratochvilova H."/>
            <person name="Simek K."/>
            <person name="Ghai R."/>
        </authorList>
    </citation>
    <scope>NUCLEOTIDE SEQUENCE [LARGE SCALE GENOMIC DNA]</scope>
    <source>
        <strain evidence="7 8">MWH-C5</strain>
    </source>
</reference>
<dbReference type="GO" id="GO:0009247">
    <property type="term" value="P:glycolipid biosynthetic process"/>
    <property type="evidence" value="ECO:0007669"/>
    <property type="project" value="TreeGrafter"/>
</dbReference>
<dbReference type="PANTHER" id="PTHR11048">
    <property type="entry name" value="PRENYLTRANSFERASES"/>
    <property type="match status" value="1"/>
</dbReference>
<evidence type="ECO:0000313" key="7">
    <source>
        <dbReference type="EMBL" id="PUE59652.1"/>
    </source>
</evidence>
<feature type="transmembrane region" description="Helical" evidence="6">
    <location>
        <begin position="346"/>
        <end position="364"/>
    </location>
</feature>
<evidence type="ECO:0000256" key="6">
    <source>
        <dbReference type="SAM" id="Phobius"/>
    </source>
</evidence>
<keyword evidence="2" id="KW-1003">Cell membrane</keyword>
<dbReference type="CDD" id="cd13963">
    <property type="entry name" value="PT_UbiA_2"/>
    <property type="match status" value="1"/>
</dbReference>
<proteinExistence type="predicted"/>
<dbReference type="AlphaFoldDB" id="A0A315EUM4"/>
<feature type="transmembrane region" description="Helical" evidence="6">
    <location>
        <begin position="427"/>
        <end position="445"/>
    </location>
</feature>
<dbReference type="InterPro" id="IPR036412">
    <property type="entry name" value="HAD-like_sf"/>
</dbReference>
<evidence type="ECO:0000256" key="3">
    <source>
        <dbReference type="ARBA" id="ARBA00022692"/>
    </source>
</evidence>
<dbReference type="SUPFAM" id="SSF56784">
    <property type="entry name" value="HAD-like"/>
    <property type="match status" value="1"/>
</dbReference>
<dbReference type="Gene3D" id="3.40.50.1000">
    <property type="entry name" value="HAD superfamily/HAD-like"/>
    <property type="match status" value="1"/>
</dbReference>
<accession>A0A315EUM4</accession>
<evidence type="ECO:0008006" key="9">
    <source>
        <dbReference type="Google" id="ProtNLM"/>
    </source>
</evidence>
<dbReference type="InterPro" id="IPR039653">
    <property type="entry name" value="Prenyltransferase"/>
</dbReference>
<feature type="transmembrane region" description="Helical" evidence="6">
    <location>
        <begin position="292"/>
        <end position="312"/>
    </location>
</feature>
<organism evidence="7 8">
    <name type="scientific">Limnohabitans curvus</name>
    <dbReference type="NCBI Taxonomy" id="323423"/>
    <lineage>
        <taxon>Bacteria</taxon>
        <taxon>Pseudomonadati</taxon>
        <taxon>Pseudomonadota</taxon>
        <taxon>Betaproteobacteria</taxon>
        <taxon>Burkholderiales</taxon>
        <taxon>Comamonadaceae</taxon>
        <taxon>Limnohabitans</taxon>
    </lineage>
</organism>
<dbReference type="GO" id="GO:0016765">
    <property type="term" value="F:transferase activity, transferring alkyl or aryl (other than methyl) groups"/>
    <property type="evidence" value="ECO:0007669"/>
    <property type="project" value="InterPro"/>
</dbReference>
<keyword evidence="5 6" id="KW-0472">Membrane</keyword>
<dbReference type="RefSeq" id="WP_108402209.1">
    <property type="nucleotide sequence ID" value="NZ_NESP01000001.1"/>
</dbReference>
<gene>
    <name evidence="7" type="ORF">B9Z44_08740</name>
</gene>
<sequence>MSGTLHALSRPLVVDLDGTLIRTDLLVESASQFLIQHPFQCFKPLLWLLRGKAVLKTELAHRVQLDASALPYNPDLLDWLRAEKQSGRRLVLATASHRVLAEQVAQHLHLFDEVLATEGDTNLKSTAKANALVARFGESGFDYVGNDWPDLQVWAKAHTAHVVDASASLLSRAQAQGHVGQVFDSGLPPSWQAMLKAMRLHQWMKNLLVFVPLMAAHQYADAPRDVLALMAFVVFSLTASSVYLLNDLVDVQDDRHHLRKRHRPFASGALNLVTGWMAWPLLLLVAVVLSALFMPVLFSVSLGVYFVLTVAYSLHLKQLAVVDVLTLAALYTLRIIAGAAAIDVAVSFWLLLFSMFIFLSLALIKRYSELKVAREAGKTGALRGRGYEPDDLELVSSLGGSAGFIAVLVLALYIQDGQAAHLYATPQLIWLACPVMLFWISRAWLIAHRGRMHDDPIVFALKDKVSWGVGAFMVAVLALARVLS</sequence>
<evidence type="ECO:0000313" key="8">
    <source>
        <dbReference type="Proteomes" id="UP000251341"/>
    </source>
</evidence>
<dbReference type="NCBIfam" id="NF006088">
    <property type="entry name" value="PRK08238.1"/>
    <property type="match status" value="1"/>
</dbReference>
<protein>
    <recommendedName>
        <fullName evidence="9">4-hydroxybenzoate polyprenyltransferase</fullName>
    </recommendedName>
</protein>
<comment type="caution">
    <text evidence="7">The sequence shown here is derived from an EMBL/GenBank/DDBJ whole genome shotgun (WGS) entry which is preliminary data.</text>
</comment>
<dbReference type="Pfam" id="PF01040">
    <property type="entry name" value="UbiA"/>
    <property type="match status" value="1"/>
</dbReference>
<evidence type="ECO:0000256" key="2">
    <source>
        <dbReference type="ARBA" id="ARBA00022475"/>
    </source>
</evidence>
<dbReference type="GO" id="GO:0005886">
    <property type="term" value="C:plasma membrane"/>
    <property type="evidence" value="ECO:0007669"/>
    <property type="project" value="TreeGrafter"/>
</dbReference>
<feature type="transmembrane region" description="Helical" evidence="6">
    <location>
        <begin position="265"/>
        <end position="286"/>
    </location>
</feature>
<evidence type="ECO:0000256" key="5">
    <source>
        <dbReference type="ARBA" id="ARBA00023136"/>
    </source>
</evidence>
<dbReference type="EMBL" id="NESP01000001">
    <property type="protein sequence ID" value="PUE59652.1"/>
    <property type="molecule type" value="Genomic_DNA"/>
</dbReference>
<dbReference type="InterPro" id="IPR000537">
    <property type="entry name" value="UbiA_prenyltransferase"/>
</dbReference>
<evidence type="ECO:0000256" key="1">
    <source>
        <dbReference type="ARBA" id="ARBA00004141"/>
    </source>
</evidence>
<feature type="transmembrane region" description="Helical" evidence="6">
    <location>
        <begin position="392"/>
        <end position="415"/>
    </location>
</feature>
<feature type="transmembrane region" description="Helical" evidence="6">
    <location>
        <begin position="319"/>
        <end position="340"/>
    </location>
</feature>
<name>A0A315EUM4_9BURK</name>
<keyword evidence="3 6" id="KW-0812">Transmembrane</keyword>
<keyword evidence="4 6" id="KW-1133">Transmembrane helix</keyword>
<comment type="subcellular location">
    <subcellularLocation>
        <location evidence="1">Membrane</location>
        <topology evidence="1">Multi-pass membrane protein</topology>
    </subcellularLocation>
</comment>
<dbReference type="InterPro" id="IPR023214">
    <property type="entry name" value="HAD_sf"/>
</dbReference>
<feature type="transmembrane region" description="Helical" evidence="6">
    <location>
        <begin position="465"/>
        <end position="483"/>
    </location>
</feature>
<keyword evidence="8" id="KW-1185">Reference proteome</keyword>
<dbReference type="Pfam" id="PF12710">
    <property type="entry name" value="HAD"/>
    <property type="match status" value="1"/>
</dbReference>
<dbReference type="PANTHER" id="PTHR11048:SF5">
    <property type="entry name" value="DECAPRENYL-PHOSPHATE PHOSPHORIBOSYLTRANSFERASE"/>
    <property type="match status" value="1"/>
</dbReference>
<feature type="transmembrane region" description="Helical" evidence="6">
    <location>
        <begin position="226"/>
        <end position="245"/>
    </location>
</feature>
<dbReference type="InterPro" id="IPR044878">
    <property type="entry name" value="UbiA_sf"/>
</dbReference>
<dbReference type="Gene3D" id="1.10.357.140">
    <property type="entry name" value="UbiA prenyltransferase"/>
    <property type="match status" value="1"/>
</dbReference>
<evidence type="ECO:0000256" key="4">
    <source>
        <dbReference type="ARBA" id="ARBA00022989"/>
    </source>
</evidence>
<dbReference type="Proteomes" id="UP000251341">
    <property type="component" value="Unassembled WGS sequence"/>
</dbReference>